<dbReference type="OrthoDB" id="441938at2759"/>
<evidence type="ECO:0000259" key="1">
    <source>
        <dbReference type="Pfam" id="PF25273"/>
    </source>
</evidence>
<dbReference type="PANTHER" id="PTHR33153:SF3">
    <property type="entry name" value="TRAFFICKING PROTEIN PARTICLE COMPLEX SUBUNIT 11 DOMAIN-CONTAINING PROTEIN"/>
    <property type="match status" value="1"/>
</dbReference>
<dbReference type="Proteomes" id="UP000649617">
    <property type="component" value="Unassembled WGS sequence"/>
</dbReference>
<dbReference type="InterPro" id="IPR057191">
    <property type="entry name" value="DUF7869"/>
</dbReference>
<sequence>MACRPRNLAKRYLPPGKYSDMYQMYVSHQMASSEPCASSTTFYRVLNESGWRRVLIFRGKSQHSQCHVCAKLKSQLRHARGLQEMAAASDRLMRHLGGQFLDRSMYWALRNRARTDKDLLLLITDSMDKGKFALPRWVQGRPPKDIEDLKRPQCELTCTMVHGRLIYVAVTDEDQTTGSSWTVENVSRALEKAYALSQQNGTGWPSLLKIFADNTPKEVKNSVFARYCSSLVSSDAFEVVSHDHLTVGHTHEDIGAP</sequence>
<evidence type="ECO:0000313" key="3">
    <source>
        <dbReference type="Proteomes" id="UP000649617"/>
    </source>
</evidence>
<evidence type="ECO:0000313" key="2">
    <source>
        <dbReference type="EMBL" id="CAE7342857.1"/>
    </source>
</evidence>
<dbReference type="PANTHER" id="PTHR33153">
    <property type="entry name" value="MYND-TYPE DOMAIN-CONTAINING PROTEIN"/>
    <property type="match status" value="1"/>
</dbReference>
<dbReference type="EMBL" id="CAJNIZ010013075">
    <property type="protein sequence ID" value="CAE7342857.1"/>
    <property type="molecule type" value="Genomic_DNA"/>
</dbReference>
<dbReference type="Pfam" id="PF25273">
    <property type="entry name" value="DUF7869"/>
    <property type="match status" value="1"/>
</dbReference>
<feature type="non-terminal residue" evidence="2">
    <location>
        <position position="257"/>
    </location>
</feature>
<keyword evidence="3" id="KW-1185">Reference proteome</keyword>
<proteinExistence type="predicted"/>
<comment type="caution">
    <text evidence="2">The sequence shown here is derived from an EMBL/GenBank/DDBJ whole genome shotgun (WGS) entry which is preliminary data.</text>
</comment>
<feature type="domain" description="DUF7869" evidence="1">
    <location>
        <begin position="147"/>
        <end position="254"/>
    </location>
</feature>
<accession>A0A812PAR7</accession>
<gene>
    <name evidence="2" type="ORF">SPIL2461_LOCUS8106</name>
</gene>
<dbReference type="AlphaFoldDB" id="A0A812PAR7"/>
<protein>
    <recommendedName>
        <fullName evidence="1">DUF7869 domain-containing protein</fullName>
    </recommendedName>
</protein>
<reference evidence="2" key="1">
    <citation type="submission" date="2021-02" db="EMBL/GenBank/DDBJ databases">
        <authorList>
            <person name="Dougan E. K."/>
            <person name="Rhodes N."/>
            <person name="Thang M."/>
            <person name="Chan C."/>
        </authorList>
    </citation>
    <scope>NUCLEOTIDE SEQUENCE</scope>
</reference>
<organism evidence="2 3">
    <name type="scientific">Symbiodinium pilosum</name>
    <name type="common">Dinoflagellate</name>
    <dbReference type="NCBI Taxonomy" id="2952"/>
    <lineage>
        <taxon>Eukaryota</taxon>
        <taxon>Sar</taxon>
        <taxon>Alveolata</taxon>
        <taxon>Dinophyceae</taxon>
        <taxon>Suessiales</taxon>
        <taxon>Symbiodiniaceae</taxon>
        <taxon>Symbiodinium</taxon>
    </lineage>
</organism>
<name>A0A812PAR7_SYMPI</name>